<evidence type="ECO:0000259" key="6">
    <source>
        <dbReference type="PROSITE" id="PS50111"/>
    </source>
</evidence>
<comment type="similarity">
    <text evidence="3">Belongs to the methyl-accepting chemotaxis (MCP) protein family.</text>
</comment>
<dbReference type="AlphaFoldDB" id="A0A328YRE5"/>
<dbReference type="PRINTS" id="PR00260">
    <property type="entry name" value="CHEMTRNSDUCR"/>
</dbReference>
<keyword evidence="8" id="KW-1185">Reference proteome</keyword>
<keyword evidence="5" id="KW-0812">Transmembrane</keyword>
<dbReference type="SMART" id="SM00283">
    <property type="entry name" value="MA"/>
    <property type="match status" value="1"/>
</dbReference>
<dbReference type="GO" id="GO:0007165">
    <property type="term" value="P:signal transduction"/>
    <property type="evidence" value="ECO:0007669"/>
    <property type="project" value="UniProtKB-KW"/>
</dbReference>
<keyword evidence="4" id="KW-0807">Transducer</keyword>
<reference evidence="7 8" key="1">
    <citation type="submission" date="2018-06" db="EMBL/GenBank/DDBJ databases">
        <title>Genomic Encyclopedia of Archaeal and Bacterial Type Strains, Phase II (KMG-II): from individual species to whole genera.</title>
        <authorList>
            <person name="Goeker M."/>
        </authorList>
    </citation>
    <scope>NUCLEOTIDE SEQUENCE [LARGE SCALE GENOMIC DNA]</scope>
    <source>
        <strain evidence="7 8">CFPB 3232</strain>
    </source>
</reference>
<comment type="caution">
    <text evidence="7">The sequence shown here is derived from an EMBL/GenBank/DDBJ whole genome shotgun (WGS) entry which is preliminary data.</text>
</comment>
<dbReference type="PANTHER" id="PTHR43531">
    <property type="entry name" value="PROTEIN ICFG"/>
    <property type="match status" value="1"/>
</dbReference>
<evidence type="ECO:0000256" key="1">
    <source>
        <dbReference type="ARBA" id="ARBA00004370"/>
    </source>
</evidence>
<evidence type="ECO:0000313" key="8">
    <source>
        <dbReference type="Proteomes" id="UP000248856"/>
    </source>
</evidence>
<dbReference type="RefSeq" id="WP_111880593.1">
    <property type="nucleotide sequence ID" value="NZ_CBCSGC010000190.1"/>
</dbReference>
<protein>
    <submittedName>
        <fullName evidence="7">Methyl-accepting chemotaxis protein</fullName>
    </submittedName>
</protein>
<keyword evidence="5" id="KW-0472">Membrane</keyword>
<evidence type="ECO:0000256" key="4">
    <source>
        <dbReference type="PROSITE-ProRule" id="PRU00284"/>
    </source>
</evidence>
<name>A0A328YRE5_9BURK</name>
<dbReference type="SUPFAM" id="SSF58104">
    <property type="entry name" value="Methyl-accepting chemotaxis protein (MCP) signaling domain"/>
    <property type="match status" value="1"/>
</dbReference>
<dbReference type="FunFam" id="1.10.287.950:FF:000001">
    <property type="entry name" value="Methyl-accepting chemotaxis sensory transducer"/>
    <property type="match status" value="1"/>
</dbReference>
<feature type="transmembrane region" description="Helical" evidence="5">
    <location>
        <begin position="188"/>
        <end position="208"/>
    </location>
</feature>
<comment type="subcellular location">
    <subcellularLocation>
        <location evidence="1">Membrane</location>
    </subcellularLocation>
</comment>
<gene>
    <name evidence="7" type="ORF">AX018_10487</name>
</gene>
<dbReference type="InterPro" id="IPR051310">
    <property type="entry name" value="MCP_chemotaxis"/>
</dbReference>
<keyword evidence="2" id="KW-0488">Methylation</keyword>
<dbReference type="Pfam" id="PF12729">
    <property type="entry name" value="4HB_MCP_1"/>
    <property type="match status" value="1"/>
</dbReference>
<dbReference type="GO" id="GO:0006935">
    <property type="term" value="P:chemotaxis"/>
    <property type="evidence" value="ECO:0007669"/>
    <property type="project" value="InterPro"/>
</dbReference>
<evidence type="ECO:0000313" key="7">
    <source>
        <dbReference type="EMBL" id="RAR76409.1"/>
    </source>
</evidence>
<evidence type="ECO:0000256" key="5">
    <source>
        <dbReference type="SAM" id="Phobius"/>
    </source>
</evidence>
<sequence length="575" mass="60622">MSQLTIRQKLLGVIAALLLGFSGLSVFQLVKMSGISDGLDQLYQKDFTNSYYVSELDGLLTRVDINILRMIAIGDPALIKTWKAENTERFAKADKLIEGLSRNIDPDSKSLAADLQSSYTKMRAGMNKQVERIEAGDVQGGAEVNRLEVKDNANAVFTTLDKIATRIKQGAQVQLQQQLDTTASTRTVALVALVVISVLGIAGSLLLVRNLLRQLGGEPAYAANVAREVAQGNLMVEIATQPGDKDSVLAAMNDMRNSLRDIVSRVRQGSDSIATGASEIASGNVDLSHRTEEQASNLQQTAASMEQLNTTVRNSADTAQQATQLANSASAAAEQGGEVVRRVVDTMGEISGSSRKIADIISVIDGIAFQTNILALNAAVEAARAGEQGRGFAVVASEVRNLAQRSAGAAKEIKELITASVEKVEAGSQLVGDAGSSMEDIVQQVKRVADLIAEIGAATREQTQGIGQINAAVTQLDQTTQQNAALVEESSAAADNLSQQAGRLTEIVRTFRIDLDGGHHFHAAAPAPAVRKAPAVRVAAPAPARRAAVPAVKKAAPAPALGISKAGSDDDWEAH</sequence>
<dbReference type="Proteomes" id="UP000248856">
    <property type="component" value="Unassembled WGS sequence"/>
</dbReference>
<dbReference type="GO" id="GO:0004888">
    <property type="term" value="F:transmembrane signaling receptor activity"/>
    <property type="evidence" value="ECO:0007669"/>
    <property type="project" value="InterPro"/>
</dbReference>
<dbReference type="CDD" id="cd11386">
    <property type="entry name" value="MCP_signal"/>
    <property type="match status" value="1"/>
</dbReference>
<dbReference type="InterPro" id="IPR004090">
    <property type="entry name" value="Chemotax_Me-accpt_rcpt"/>
</dbReference>
<dbReference type="InterPro" id="IPR004089">
    <property type="entry name" value="MCPsignal_dom"/>
</dbReference>
<dbReference type="GO" id="GO:0005886">
    <property type="term" value="C:plasma membrane"/>
    <property type="evidence" value="ECO:0007669"/>
    <property type="project" value="TreeGrafter"/>
</dbReference>
<accession>A0A328YRE5</accession>
<feature type="domain" description="Methyl-accepting transducer" evidence="6">
    <location>
        <begin position="269"/>
        <end position="498"/>
    </location>
</feature>
<dbReference type="PROSITE" id="PS50111">
    <property type="entry name" value="CHEMOTAXIS_TRANSDUC_2"/>
    <property type="match status" value="1"/>
</dbReference>
<dbReference type="Gene3D" id="1.10.287.950">
    <property type="entry name" value="Methyl-accepting chemotaxis protein"/>
    <property type="match status" value="1"/>
</dbReference>
<dbReference type="InterPro" id="IPR024478">
    <property type="entry name" value="HlyB_4HB_MCP"/>
</dbReference>
<dbReference type="PANTHER" id="PTHR43531:SF14">
    <property type="entry name" value="METHYL-ACCEPTING CHEMOTAXIS PROTEIN I-RELATED"/>
    <property type="match status" value="1"/>
</dbReference>
<dbReference type="EMBL" id="QLTA01000048">
    <property type="protein sequence ID" value="RAR76409.1"/>
    <property type="molecule type" value="Genomic_DNA"/>
</dbReference>
<proteinExistence type="inferred from homology"/>
<organism evidence="7 8">
    <name type="scientific">Paracidovorax anthurii</name>
    <dbReference type="NCBI Taxonomy" id="78229"/>
    <lineage>
        <taxon>Bacteria</taxon>
        <taxon>Pseudomonadati</taxon>
        <taxon>Pseudomonadota</taxon>
        <taxon>Betaproteobacteria</taxon>
        <taxon>Burkholderiales</taxon>
        <taxon>Comamonadaceae</taxon>
        <taxon>Paracidovorax</taxon>
    </lineage>
</organism>
<evidence type="ECO:0000256" key="3">
    <source>
        <dbReference type="ARBA" id="ARBA00029447"/>
    </source>
</evidence>
<evidence type="ECO:0000256" key="2">
    <source>
        <dbReference type="ARBA" id="ARBA00022481"/>
    </source>
</evidence>
<dbReference type="OrthoDB" id="5441488at2"/>
<keyword evidence="5" id="KW-1133">Transmembrane helix</keyword>
<dbReference type="Pfam" id="PF00015">
    <property type="entry name" value="MCPsignal"/>
    <property type="match status" value="1"/>
</dbReference>